<evidence type="ECO:0000256" key="2">
    <source>
        <dbReference type="SAM" id="Phobius"/>
    </source>
</evidence>
<organism evidence="4 5">
    <name type="scientific">Catellatospora coxensis</name>
    <dbReference type="NCBI Taxonomy" id="310354"/>
    <lineage>
        <taxon>Bacteria</taxon>
        <taxon>Bacillati</taxon>
        <taxon>Actinomycetota</taxon>
        <taxon>Actinomycetes</taxon>
        <taxon>Micromonosporales</taxon>
        <taxon>Micromonosporaceae</taxon>
        <taxon>Catellatospora</taxon>
    </lineage>
</organism>
<feature type="domain" description="CBM6" evidence="3">
    <location>
        <begin position="178"/>
        <end position="306"/>
    </location>
</feature>
<keyword evidence="5" id="KW-1185">Reference proteome</keyword>
<feature type="compositionally biased region" description="Low complexity" evidence="1">
    <location>
        <begin position="132"/>
        <end position="165"/>
    </location>
</feature>
<evidence type="ECO:0000259" key="3">
    <source>
        <dbReference type="PROSITE" id="PS51175"/>
    </source>
</evidence>
<sequence>MAGPYCEHCGQADVGVNEPRVGRHRYDEDPAGSAWPDQTAPTQVRSRRDEQAFGDRTARPARRWPDDRFFRGMMIFLVCAGCISAILIVYLTLGTRVRPQSALDAPAAEVVPEAMWSDPPAPVTPSARPAVTGTPTASPSRATATDNSPSAHPASSSPSPGLTPGSPTPPSPAPLVTVHYDAESPQNRLTTGASPSAQIVSCTLCAGGRKIRYVGGGNTVSFTGITAAQAGPATVRIMFLNGDAAPRSAGLTVNDGATHAVTFAPTGGWQTPGAVTVVVELQAGQNVLTFANPSGWTADLDGIDVTTGG</sequence>
<protein>
    <recommendedName>
        <fullName evidence="3">CBM6 domain-containing protein</fullName>
    </recommendedName>
</protein>
<keyword evidence="2" id="KW-1133">Transmembrane helix</keyword>
<comment type="caution">
    <text evidence="4">The sequence shown here is derived from an EMBL/GenBank/DDBJ whole genome shotgun (WGS) entry which is preliminary data.</text>
</comment>
<dbReference type="InterPro" id="IPR008979">
    <property type="entry name" value="Galactose-bd-like_sf"/>
</dbReference>
<dbReference type="GO" id="GO:0030246">
    <property type="term" value="F:carbohydrate binding"/>
    <property type="evidence" value="ECO:0007669"/>
    <property type="project" value="InterPro"/>
</dbReference>
<feature type="compositionally biased region" description="Basic and acidic residues" evidence="1">
    <location>
        <begin position="46"/>
        <end position="59"/>
    </location>
</feature>
<evidence type="ECO:0000313" key="4">
    <source>
        <dbReference type="EMBL" id="GIG07197.1"/>
    </source>
</evidence>
<name>A0A8J3KQF3_9ACTN</name>
<dbReference type="EMBL" id="BONI01000031">
    <property type="protein sequence ID" value="GIG07197.1"/>
    <property type="molecule type" value="Genomic_DNA"/>
</dbReference>
<dbReference type="CDD" id="cd04081">
    <property type="entry name" value="CBM35_galactosidase-like"/>
    <property type="match status" value="1"/>
</dbReference>
<dbReference type="Pfam" id="PF22704">
    <property type="entry name" value="CBM13-like"/>
    <property type="match status" value="1"/>
</dbReference>
<dbReference type="InterPro" id="IPR055240">
    <property type="entry name" value="CBM13-like"/>
</dbReference>
<evidence type="ECO:0000313" key="5">
    <source>
        <dbReference type="Proteomes" id="UP000630887"/>
    </source>
</evidence>
<dbReference type="Proteomes" id="UP000630887">
    <property type="component" value="Unassembled WGS sequence"/>
</dbReference>
<feature type="transmembrane region" description="Helical" evidence="2">
    <location>
        <begin position="69"/>
        <end position="93"/>
    </location>
</feature>
<dbReference type="PROSITE" id="PS51175">
    <property type="entry name" value="CBM6"/>
    <property type="match status" value="1"/>
</dbReference>
<dbReference type="InterPro" id="IPR005084">
    <property type="entry name" value="CBM6"/>
</dbReference>
<reference evidence="4 5" key="1">
    <citation type="submission" date="2021-01" db="EMBL/GenBank/DDBJ databases">
        <title>Whole genome shotgun sequence of Catellatospora coxensis NBRC 107359.</title>
        <authorList>
            <person name="Komaki H."/>
            <person name="Tamura T."/>
        </authorList>
    </citation>
    <scope>NUCLEOTIDE SEQUENCE [LARGE SCALE GENOMIC DNA]</scope>
    <source>
        <strain evidence="4 5">NBRC 107359</strain>
    </source>
</reference>
<dbReference type="AlphaFoldDB" id="A0A8J3KQF3"/>
<accession>A0A8J3KQF3</accession>
<proteinExistence type="predicted"/>
<dbReference type="SUPFAM" id="SSF49785">
    <property type="entry name" value="Galactose-binding domain-like"/>
    <property type="match status" value="1"/>
</dbReference>
<evidence type="ECO:0000256" key="1">
    <source>
        <dbReference type="SAM" id="MobiDB-lite"/>
    </source>
</evidence>
<dbReference type="Gene3D" id="2.60.120.260">
    <property type="entry name" value="Galactose-binding domain-like"/>
    <property type="match status" value="1"/>
</dbReference>
<feature type="region of interest" description="Disordered" evidence="1">
    <location>
        <begin position="116"/>
        <end position="177"/>
    </location>
</feature>
<keyword evidence="2" id="KW-0472">Membrane</keyword>
<feature type="region of interest" description="Disordered" evidence="1">
    <location>
        <begin position="26"/>
        <end position="59"/>
    </location>
</feature>
<gene>
    <name evidence="4" type="ORF">Cco03nite_38970</name>
</gene>
<keyword evidence="2" id="KW-0812">Transmembrane</keyword>